<sequence length="333" mass="37232">MSAQLAGTTPIEADNTPFSDYENDAGSELSTQSLTSSIRAHVYENGRRYHLKSAHKNYMPIDETEQDRLDLAHHIFCMIRGGAIYMAPISDDDLSNVLDAGTGTGIWALDFGDLHPGSQVIGLDLVPIQPSWTYPNIKFECDDLEKEWTYKPDFFQYIHSRTLATSIRDWPRYLGQCFKHTAPGGYIEVVEAMVGQLRCDDDTYDGTPLHKYIEKFRECLVKSGVPVNINGDYIKRCVEGAGYKDVYVEATRVPWGPWPKSPLAKRIGAINQLNLETGLEAYALGVFTAFGGMTKEDAKKLIADAFKDIASRKVHAYSYVWNVIGKKPEAASE</sequence>
<dbReference type="PANTHER" id="PTHR43591">
    <property type="entry name" value="METHYLTRANSFERASE"/>
    <property type="match status" value="1"/>
</dbReference>
<protein>
    <submittedName>
        <fullName evidence="2">S-adenosyl-L-methionine-dependent methyltransferase</fullName>
    </submittedName>
</protein>
<keyword evidence="2" id="KW-0808">Transferase</keyword>
<dbReference type="EMBL" id="ML220114">
    <property type="protein sequence ID" value="TGZ82653.1"/>
    <property type="molecule type" value="Genomic_DNA"/>
</dbReference>
<dbReference type="OrthoDB" id="184880at2759"/>
<dbReference type="GO" id="GO:0032259">
    <property type="term" value="P:methylation"/>
    <property type="evidence" value="ECO:0007669"/>
    <property type="project" value="UniProtKB-KW"/>
</dbReference>
<dbReference type="SUPFAM" id="SSF53335">
    <property type="entry name" value="S-adenosyl-L-methionine-dependent methyltransferases"/>
    <property type="match status" value="1"/>
</dbReference>
<evidence type="ECO:0000313" key="2">
    <source>
        <dbReference type="EMBL" id="TGZ82653.1"/>
    </source>
</evidence>
<dbReference type="InParanoid" id="A0A4S2N101"/>
<proteinExistence type="predicted"/>
<evidence type="ECO:0000313" key="3">
    <source>
        <dbReference type="Proteomes" id="UP000298138"/>
    </source>
</evidence>
<dbReference type="Pfam" id="PF13489">
    <property type="entry name" value="Methyltransf_23"/>
    <property type="match status" value="1"/>
</dbReference>
<dbReference type="STRING" id="341454.A0A4S2N101"/>
<organism evidence="2 3">
    <name type="scientific">Ascodesmis nigricans</name>
    <dbReference type="NCBI Taxonomy" id="341454"/>
    <lineage>
        <taxon>Eukaryota</taxon>
        <taxon>Fungi</taxon>
        <taxon>Dikarya</taxon>
        <taxon>Ascomycota</taxon>
        <taxon>Pezizomycotina</taxon>
        <taxon>Pezizomycetes</taxon>
        <taxon>Pezizales</taxon>
        <taxon>Ascodesmidaceae</taxon>
        <taxon>Ascodesmis</taxon>
    </lineage>
</organism>
<accession>A0A4S2N101</accession>
<evidence type="ECO:0000256" key="1">
    <source>
        <dbReference type="SAM" id="MobiDB-lite"/>
    </source>
</evidence>
<reference evidence="2 3" key="1">
    <citation type="submission" date="2019-04" db="EMBL/GenBank/DDBJ databases">
        <title>Comparative genomics and transcriptomics to analyze fruiting body development in filamentous ascomycetes.</title>
        <authorList>
            <consortium name="DOE Joint Genome Institute"/>
            <person name="Lutkenhaus R."/>
            <person name="Traeger S."/>
            <person name="Breuer J."/>
            <person name="Kuo A."/>
            <person name="Lipzen A."/>
            <person name="Pangilinan J."/>
            <person name="Dilworth D."/>
            <person name="Sandor L."/>
            <person name="Poggeler S."/>
            <person name="Barry K."/>
            <person name="Grigoriev I.V."/>
            <person name="Nowrousian M."/>
        </authorList>
    </citation>
    <scope>NUCLEOTIDE SEQUENCE [LARGE SCALE GENOMIC DNA]</scope>
    <source>
        <strain evidence="2 3">CBS 389.68</strain>
    </source>
</reference>
<dbReference type="CDD" id="cd02440">
    <property type="entry name" value="AdoMet_MTases"/>
    <property type="match status" value="1"/>
</dbReference>
<gene>
    <name evidence="2" type="ORF">EX30DRAFT_316395</name>
</gene>
<dbReference type="InterPro" id="IPR029063">
    <property type="entry name" value="SAM-dependent_MTases_sf"/>
</dbReference>
<name>A0A4S2N101_9PEZI</name>
<keyword evidence="2" id="KW-0489">Methyltransferase</keyword>
<dbReference type="Gene3D" id="3.40.50.150">
    <property type="entry name" value="Vaccinia Virus protein VP39"/>
    <property type="match status" value="1"/>
</dbReference>
<dbReference type="AlphaFoldDB" id="A0A4S2N101"/>
<feature type="region of interest" description="Disordered" evidence="1">
    <location>
        <begin position="1"/>
        <end position="32"/>
    </location>
</feature>
<dbReference type="PANTHER" id="PTHR43591:SF24">
    <property type="entry name" value="2-METHOXY-6-POLYPRENYL-1,4-BENZOQUINOL METHYLASE, MITOCHONDRIAL"/>
    <property type="match status" value="1"/>
</dbReference>
<dbReference type="Proteomes" id="UP000298138">
    <property type="component" value="Unassembled WGS sequence"/>
</dbReference>
<dbReference type="GO" id="GO:0008168">
    <property type="term" value="F:methyltransferase activity"/>
    <property type="evidence" value="ECO:0007669"/>
    <property type="project" value="UniProtKB-KW"/>
</dbReference>
<keyword evidence="3" id="KW-1185">Reference proteome</keyword>